<dbReference type="Pfam" id="PF06742">
    <property type="entry name" value="DUF1214"/>
    <property type="match status" value="1"/>
</dbReference>
<feature type="domain" description="DUF1214" evidence="2">
    <location>
        <begin position="314"/>
        <end position="425"/>
    </location>
</feature>
<dbReference type="Gene3D" id="2.60.120.600">
    <property type="entry name" value="Domain of unknown function DUF1214, C-terminal domain"/>
    <property type="match status" value="1"/>
</dbReference>
<dbReference type="Gene3D" id="2.60.40.1610">
    <property type="entry name" value="Domain of unknown function DUF1254"/>
    <property type="match status" value="1"/>
</dbReference>
<dbReference type="Pfam" id="PF06863">
    <property type="entry name" value="DUF1254"/>
    <property type="match status" value="1"/>
</dbReference>
<dbReference type="SUPFAM" id="SSF160935">
    <property type="entry name" value="VPA0735-like"/>
    <property type="match status" value="1"/>
</dbReference>
<proteinExistence type="predicted"/>
<feature type="signal peptide" evidence="1">
    <location>
        <begin position="1"/>
        <end position="27"/>
    </location>
</feature>
<dbReference type="EMBL" id="NSJZ01000013">
    <property type="protein sequence ID" value="PAU96548.1"/>
    <property type="molecule type" value="Genomic_DNA"/>
</dbReference>
<dbReference type="AlphaFoldDB" id="A0A2A2GGR7"/>
<dbReference type="InterPro" id="IPR037049">
    <property type="entry name" value="DUF1214_C_sf"/>
</dbReference>
<name>A0A2A2GGR7_9RHOB</name>
<protein>
    <recommendedName>
        <fullName evidence="6">DUF1254 domain-containing protein</fullName>
    </recommendedName>
</protein>
<keyword evidence="1" id="KW-0732">Signal</keyword>
<dbReference type="Proteomes" id="UP000218023">
    <property type="component" value="Unassembled WGS sequence"/>
</dbReference>
<evidence type="ECO:0000313" key="5">
    <source>
        <dbReference type="Proteomes" id="UP000218023"/>
    </source>
</evidence>
<feature type="chain" id="PRO_5012832960" description="DUF1254 domain-containing protein" evidence="1">
    <location>
        <begin position="28"/>
        <end position="441"/>
    </location>
</feature>
<dbReference type="InterPro" id="IPR010621">
    <property type="entry name" value="DUF1214"/>
</dbReference>
<dbReference type="PROSITE" id="PS51318">
    <property type="entry name" value="TAT"/>
    <property type="match status" value="1"/>
</dbReference>
<organism evidence="4 5">
    <name type="scientific">Paracoccus salipaludis</name>
    <dbReference type="NCBI Taxonomy" id="2032623"/>
    <lineage>
        <taxon>Bacteria</taxon>
        <taxon>Pseudomonadati</taxon>
        <taxon>Pseudomonadota</taxon>
        <taxon>Alphaproteobacteria</taxon>
        <taxon>Rhodobacterales</taxon>
        <taxon>Paracoccaceae</taxon>
        <taxon>Paracoccus</taxon>
    </lineage>
</organism>
<gene>
    <name evidence="4" type="ORF">CK240_13460</name>
</gene>
<accession>A0A2A2GGR7</accession>
<reference evidence="4 5" key="1">
    <citation type="submission" date="2017-09" db="EMBL/GenBank/DDBJ databases">
        <title>Paracoccus alkalisoli sp. nov., isolated from saline alkaline soil.</title>
        <authorList>
            <person name="Dong X."/>
            <person name="Zhang G."/>
        </authorList>
    </citation>
    <scope>NUCLEOTIDE SEQUENCE [LARGE SCALE GENOMIC DNA]</scope>
    <source>
        <strain evidence="4 5">WN007</strain>
    </source>
</reference>
<dbReference type="InterPro" id="IPR010679">
    <property type="entry name" value="DUF1254"/>
</dbReference>
<sequence>MDAHRRTFLKMTTALCLLQGIPGHAIAAPPTADAIREAWIYLIARALVVRQEILDRQGEDFAFNKFTYNPLGSANFVNPNFDVAYLEGWVAVDEHSYAVIDVPRIEGRYYTAQILDEWGEVIANINERTMPSKPFGKYALVLPGTDHDLPADMGRIELHSAKAKVLGRVELKGDPEGAVALQRQFTLSVSGEPVIAEPVPLPAFDNETLIGVQLFEHAEALLTSAFDVSPHAAAMQQQVRAVAQYVASGAEARAEADARLKTIVAEFQHDALTRSAPYRNHWVGGAAAGNYGTDYFLRAAVNYAGIWANTAEEVLYFVATRDSEEQPLDGTNSYIMHFPADRLPDGVVDAYWSVILVSVPDYRVVENPLKRYNFNSYSDLKKEADGSLKIAVGPEPVSGVPESNWLPSRRGQPFSLTFRTYVPKEIVRKGEWQPAPLDLSL</sequence>
<dbReference type="OrthoDB" id="9777345at2"/>
<evidence type="ECO:0000259" key="3">
    <source>
        <dbReference type="Pfam" id="PF06863"/>
    </source>
</evidence>
<evidence type="ECO:0000259" key="2">
    <source>
        <dbReference type="Pfam" id="PF06742"/>
    </source>
</evidence>
<evidence type="ECO:0008006" key="6">
    <source>
        <dbReference type="Google" id="ProtNLM"/>
    </source>
</evidence>
<dbReference type="PANTHER" id="PTHR36509:SF2">
    <property type="entry name" value="BLL3101 PROTEIN"/>
    <property type="match status" value="1"/>
</dbReference>
<evidence type="ECO:0000313" key="4">
    <source>
        <dbReference type="EMBL" id="PAU96548.1"/>
    </source>
</evidence>
<keyword evidence="5" id="KW-1185">Reference proteome</keyword>
<dbReference type="PANTHER" id="PTHR36509">
    <property type="entry name" value="BLL3101 PROTEIN"/>
    <property type="match status" value="1"/>
</dbReference>
<evidence type="ECO:0000256" key="1">
    <source>
        <dbReference type="SAM" id="SignalP"/>
    </source>
</evidence>
<comment type="caution">
    <text evidence="4">The sequence shown here is derived from an EMBL/GenBank/DDBJ whole genome shotgun (WGS) entry which is preliminary data.</text>
</comment>
<feature type="domain" description="DUF1254" evidence="3">
    <location>
        <begin position="64"/>
        <end position="187"/>
    </location>
</feature>
<dbReference type="InterPro" id="IPR037050">
    <property type="entry name" value="DUF1254_sf"/>
</dbReference>
<dbReference type="InterPro" id="IPR006311">
    <property type="entry name" value="TAT_signal"/>
</dbReference>